<dbReference type="InterPro" id="IPR013083">
    <property type="entry name" value="Znf_RING/FYVE/PHD"/>
</dbReference>
<feature type="domain" description="RING-type" evidence="11">
    <location>
        <begin position="81"/>
        <end position="119"/>
    </location>
</feature>
<evidence type="ECO:0000256" key="2">
    <source>
        <dbReference type="ARBA" id="ARBA00022723"/>
    </source>
</evidence>
<protein>
    <recommendedName>
        <fullName evidence="14">RING-type E3 ubiquitin transferase BRCA1</fullName>
    </recommendedName>
</protein>
<evidence type="ECO:0000256" key="5">
    <source>
        <dbReference type="ARBA" id="ARBA00022771"/>
    </source>
</evidence>
<dbReference type="FunFam" id="3.40.50.10190:FF:000006">
    <property type="entry name" value="Breast cancer type 1 susceptibility protein homolog"/>
    <property type="match status" value="1"/>
</dbReference>
<dbReference type="AlphaFoldDB" id="A0A4Y1S2F7"/>
<feature type="domain" description="BRCT" evidence="12">
    <location>
        <begin position="464"/>
        <end position="531"/>
    </location>
</feature>
<dbReference type="SUPFAM" id="SSF52113">
    <property type="entry name" value="BRCT domain"/>
    <property type="match status" value="1"/>
</dbReference>
<dbReference type="EMBL" id="AP019304">
    <property type="protein sequence ID" value="BBH10156.1"/>
    <property type="molecule type" value="Genomic_DNA"/>
</dbReference>
<evidence type="ECO:0000256" key="10">
    <source>
        <dbReference type="SAM" id="MobiDB-lite"/>
    </source>
</evidence>
<dbReference type="GO" id="GO:0045944">
    <property type="term" value="P:positive regulation of transcription by RNA polymerase II"/>
    <property type="evidence" value="ECO:0007669"/>
    <property type="project" value="TreeGrafter"/>
</dbReference>
<evidence type="ECO:0000259" key="12">
    <source>
        <dbReference type="PROSITE" id="PS50172"/>
    </source>
</evidence>
<keyword evidence="6" id="KW-0862">Zinc</keyword>
<dbReference type="InterPro" id="IPR031099">
    <property type="entry name" value="BRCA1-associated"/>
</dbReference>
<gene>
    <name evidence="13" type="ORF">Prudu_022858</name>
</gene>
<evidence type="ECO:0000256" key="6">
    <source>
        <dbReference type="ARBA" id="ARBA00022833"/>
    </source>
</evidence>
<proteinExistence type="predicted"/>
<feature type="compositionally biased region" description="Polar residues" evidence="10">
    <location>
        <begin position="313"/>
        <end position="323"/>
    </location>
</feature>
<name>A0A4Y1S2F7_PRUDU</name>
<evidence type="ECO:0008006" key="14">
    <source>
        <dbReference type="Google" id="ProtNLM"/>
    </source>
</evidence>
<evidence type="ECO:0000313" key="13">
    <source>
        <dbReference type="EMBL" id="BBH10156.1"/>
    </source>
</evidence>
<dbReference type="Gene3D" id="3.30.40.10">
    <property type="entry name" value="Zinc/RING finger domain, C3HC4 (zinc finger)"/>
    <property type="match status" value="2"/>
</dbReference>
<accession>A0A4Y1S2F7</accession>
<feature type="compositionally biased region" description="Basic and acidic residues" evidence="10">
    <location>
        <begin position="302"/>
        <end position="312"/>
    </location>
</feature>
<dbReference type="GO" id="GO:0005634">
    <property type="term" value="C:nucleus"/>
    <property type="evidence" value="ECO:0007669"/>
    <property type="project" value="UniProtKB-SubCell"/>
</dbReference>
<keyword evidence="3" id="KW-0677">Repeat</keyword>
<sequence length="623" mass="68038">TNHGVHVSLTLQHTKRKDPLINTPCPPPPPLKPLCILCSLHLFGFKSQASMADSKCSDSSTRSMMNPWVLHFQKLGLELKCSLCLSLLHRPTLLPCNHIFCNSCIPNSTHFGKECPLCKVQVADRDLRPAPFMENIVAIYKSLDASFCANLLQPISSDVRTVSPNISFAGKMAKESFDNGQGGNSNSGQSIYSSGANERVWVPCSLNRSVADVIDTNCKVDKCVMPIDGFNGVGNPNSPPSSQIRAGGLEECMTIERDMNQVAQSLPDSPPSFGDTKCSDNDSSIISESSLVRKSISEIDDSRTGLKRHDSSATENDVSTTNSELEHGFRTSSNTICAFCQSSTISEVTGPILHYANEKLVMGDEAAVSNAIPVHRICIDWAPQVYFVGESVKKLKAEVARGAKLKCSIGMLCEENFLLLCPAHCSVKFPNEKSNSENPKICPLSNSWVASNGAKEWILCPSGLSSEEKLLLIKFAKMNGGTVSKIWRPEVTHVIAAVDEDGAYVRTLKTCMAILAGRWILKIDWVKACMEAMHHVDEPYEVSLDNYGCHDGPKTGRLRALNKDPKLFNGLSFYFAEEALEQSSLGQAASRTLVVYNLDPQEGCKLGKKFQSFGKVMSKAANM</sequence>
<dbReference type="SMART" id="SM00184">
    <property type="entry name" value="RING"/>
    <property type="match status" value="1"/>
</dbReference>
<dbReference type="GO" id="GO:0000724">
    <property type="term" value="P:double-strand break repair via homologous recombination"/>
    <property type="evidence" value="ECO:0007669"/>
    <property type="project" value="TreeGrafter"/>
</dbReference>
<keyword evidence="5 9" id="KW-0863">Zinc-finger</keyword>
<evidence type="ECO:0000256" key="7">
    <source>
        <dbReference type="ARBA" id="ARBA00023204"/>
    </source>
</evidence>
<organism evidence="13">
    <name type="scientific">Prunus dulcis</name>
    <name type="common">Almond</name>
    <name type="synonym">Amygdalus dulcis</name>
    <dbReference type="NCBI Taxonomy" id="3755"/>
    <lineage>
        <taxon>Eukaryota</taxon>
        <taxon>Viridiplantae</taxon>
        <taxon>Streptophyta</taxon>
        <taxon>Embryophyta</taxon>
        <taxon>Tracheophyta</taxon>
        <taxon>Spermatophyta</taxon>
        <taxon>Magnoliopsida</taxon>
        <taxon>eudicotyledons</taxon>
        <taxon>Gunneridae</taxon>
        <taxon>Pentapetalae</taxon>
        <taxon>rosids</taxon>
        <taxon>fabids</taxon>
        <taxon>Rosales</taxon>
        <taxon>Rosaceae</taxon>
        <taxon>Amygdaloideae</taxon>
        <taxon>Amygdaleae</taxon>
        <taxon>Prunus</taxon>
    </lineage>
</organism>
<dbReference type="PROSITE" id="PS50089">
    <property type="entry name" value="ZF_RING_2"/>
    <property type="match status" value="1"/>
</dbReference>
<dbReference type="InterPro" id="IPR001841">
    <property type="entry name" value="Znf_RING"/>
</dbReference>
<dbReference type="PANTHER" id="PTHR13763:SF9">
    <property type="entry name" value="BRCA1-ASSOCIATED RING DOMAIN PROTEIN 1"/>
    <property type="match status" value="1"/>
</dbReference>
<evidence type="ECO:0000256" key="8">
    <source>
        <dbReference type="ARBA" id="ARBA00023242"/>
    </source>
</evidence>
<evidence type="ECO:0000256" key="3">
    <source>
        <dbReference type="ARBA" id="ARBA00022737"/>
    </source>
</evidence>
<evidence type="ECO:0000256" key="4">
    <source>
        <dbReference type="ARBA" id="ARBA00022763"/>
    </source>
</evidence>
<dbReference type="SMART" id="SM00292">
    <property type="entry name" value="BRCT"/>
    <property type="match status" value="1"/>
</dbReference>
<feature type="region of interest" description="Disordered" evidence="10">
    <location>
        <begin position="302"/>
        <end position="324"/>
    </location>
</feature>
<dbReference type="InterPro" id="IPR036420">
    <property type="entry name" value="BRCT_dom_sf"/>
</dbReference>
<keyword evidence="2" id="KW-0479">Metal-binding</keyword>
<dbReference type="Pfam" id="PF00533">
    <property type="entry name" value="BRCT"/>
    <property type="match status" value="1"/>
</dbReference>
<keyword evidence="4" id="KW-0227">DNA damage</keyword>
<dbReference type="InterPro" id="IPR001357">
    <property type="entry name" value="BRCT_dom"/>
</dbReference>
<dbReference type="PROSITE" id="PS50172">
    <property type="entry name" value="BRCT"/>
    <property type="match status" value="1"/>
</dbReference>
<dbReference type="InterPro" id="IPR017907">
    <property type="entry name" value="Znf_RING_CS"/>
</dbReference>
<evidence type="ECO:0000256" key="1">
    <source>
        <dbReference type="ARBA" id="ARBA00004123"/>
    </source>
</evidence>
<dbReference type="GO" id="GO:0008270">
    <property type="term" value="F:zinc ion binding"/>
    <property type="evidence" value="ECO:0007669"/>
    <property type="project" value="UniProtKB-KW"/>
</dbReference>
<evidence type="ECO:0000256" key="9">
    <source>
        <dbReference type="PROSITE-ProRule" id="PRU00175"/>
    </source>
</evidence>
<comment type="subcellular location">
    <subcellularLocation>
        <location evidence="1">Nucleus</location>
    </subcellularLocation>
</comment>
<evidence type="ECO:0000259" key="11">
    <source>
        <dbReference type="PROSITE" id="PS50089"/>
    </source>
</evidence>
<dbReference type="GO" id="GO:0004842">
    <property type="term" value="F:ubiquitin-protein transferase activity"/>
    <property type="evidence" value="ECO:0007669"/>
    <property type="project" value="TreeGrafter"/>
</dbReference>
<dbReference type="SUPFAM" id="SSF57850">
    <property type="entry name" value="RING/U-box"/>
    <property type="match status" value="1"/>
</dbReference>
<dbReference type="PANTHER" id="PTHR13763">
    <property type="entry name" value="BREAST CANCER TYPE 1 SUSCEPTIBILITY PROTEIN BRCA1"/>
    <property type="match status" value="1"/>
</dbReference>
<dbReference type="Gene3D" id="3.40.50.10190">
    <property type="entry name" value="BRCT domain"/>
    <property type="match status" value="1"/>
</dbReference>
<dbReference type="CDD" id="cd17734">
    <property type="entry name" value="BRCT_Bard1_rpt1"/>
    <property type="match status" value="1"/>
</dbReference>
<dbReference type="PROSITE" id="PS00518">
    <property type="entry name" value="ZF_RING_1"/>
    <property type="match status" value="1"/>
</dbReference>
<keyword evidence="7" id="KW-0234">DNA repair</keyword>
<feature type="non-terminal residue" evidence="13">
    <location>
        <position position="1"/>
    </location>
</feature>
<reference evidence="13" key="1">
    <citation type="journal article" date="2019" name="Science">
        <title>Mutation of a bHLH transcription factor allowed almond domestication.</title>
        <authorList>
            <person name="Sanchez-Perez R."/>
            <person name="Pavan S."/>
            <person name="Mazzeo R."/>
            <person name="Moldovan C."/>
            <person name="Aiese Cigliano R."/>
            <person name="Del Cueto J."/>
            <person name="Ricciardi F."/>
            <person name="Lotti C."/>
            <person name="Ricciardi L."/>
            <person name="Dicenta F."/>
            <person name="Lopez-Marques R.L."/>
            <person name="Lindberg Moller B."/>
        </authorList>
    </citation>
    <scope>NUCLEOTIDE SEQUENCE</scope>
</reference>
<keyword evidence="8" id="KW-0539">Nucleus</keyword>
<dbReference type="Pfam" id="PF13920">
    <property type="entry name" value="zf-C3HC4_3"/>
    <property type="match status" value="1"/>
</dbReference>